<dbReference type="InterPro" id="IPR004919">
    <property type="entry name" value="GmrSD_N"/>
</dbReference>
<evidence type="ECO:0000313" key="4">
    <source>
        <dbReference type="Proteomes" id="UP001597414"/>
    </source>
</evidence>
<reference evidence="4" key="1">
    <citation type="journal article" date="2019" name="Int. J. Syst. Evol. Microbiol.">
        <title>The Global Catalogue of Microorganisms (GCM) 10K type strain sequencing project: providing services to taxonomists for standard genome sequencing and annotation.</title>
        <authorList>
            <consortium name="The Broad Institute Genomics Platform"/>
            <consortium name="The Broad Institute Genome Sequencing Center for Infectious Disease"/>
            <person name="Wu L."/>
            <person name="Ma J."/>
        </authorList>
    </citation>
    <scope>NUCLEOTIDE SEQUENCE [LARGE SCALE GENOMIC DNA]</scope>
    <source>
        <strain evidence="4">KCTC 19812</strain>
    </source>
</reference>
<dbReference type="Pfam" id="PF03235">
    <property type="entry name" value="GmrSD_N"/>
    <property type="match status" value="1"/>
</dbReference>
<dbReference type="Pfam" id="PF07510">
    <property type="entry name" value="GmrSD_C"/>
    <property type="match status" value="1"/>
</dbReference>
<keyword evidence="4" id="KW-1185">Reference proteome</keyword>
<dbReference type="PANTHER" id="PTHR35149:SF1">
    <property type="entry name" value="DUF5655 DOMAIN-CONTAINING PROTEIN"/>
    <property type="match status" value="1"/>
</dbReference>
<dbReference type="RefSeq" id="WP_380804264.1">
    <property type="nucleotide sequence ID" value="NZ_JBHUIV010000020.1"/>
</dbReference>
<dbReference type="Proteomes" id="UP001597414">
    <property type="component" value="Unassembled WGS sequence"/>
</dbReference>
<dbReference type="InterPro" id="IPR011089">
    <property type="entry name" value="GmrSD_C"/>
</dbReference>
<dbReference type="EMBL" id="JBHUIV010000020">
    <property type="protein sequence ID" value="MFD2202805.1"/>
    <property type="molecule type" value="Genomic_DNA"/>
</dbReference>
<gene>
    <name evidence="3" type="ORF">ACFSKV_14600</name>
</gene>
<feature type="domain" description="GmrSD restriction endonucleases C-terminal" evidence="2">
    <location>
        <begin position="466"/>
        <end position="610"/>
    </location>
</feature>
<sequence>MAIKPIPKNLEQAFNATKYQIDFYQRQYKWSKDPVERLLDDLFYKFNIDYVKIGESLDPENASKKISQYFLNTYVTNEVNGNVYLVDGQQRFTTLTLIFIQLFHLGNREEFKSELVEWVKERIYGTSGPKKIFYLNHVKHLECMKSLFENKPFKEINTSSGKTAANMVTNSRIIRQWLERELTTIHRYDTFVYYLLTRIEILNLDVVQDDVPMVFEVINDRGVSLKPHEILKGKLLGQIDKDELNSLGINEIWDKQVDALEEFGQDEIDQFFEIFIRSKIVGTRGISEKYTSKNYHRILFTEEVEEYFKLNRNPARTKVFLKNEFIYFTNLYAKIRRLRAAFHSGFEHLYFNQLNDLNGHFVMILSACKLNDPDEDEKIKLIGYHYDRIYTLLHLQKAYVNNVMADLIYAISQDIREKSCDEIPAIFETHLIHTLTDKKNQTVEQAFSYNYFKDVGYADLPTRFNRYFLSRIEHFMTKGLQVPFEVSFDNLVRNTGPVNGYHIEHILSWNEDNLALFNNDEDVFERERNRLGGLLLLRGNANQSSGKEKYSDKLDTYSGTLIWNETLIPATYHSNLDLNLFNQKFGLGLRALTQFGPEELEERHKLLAKMVEIIWK</sequence>
<evidence type="ECO:0000259" key="2">
    <source>
        <dbReference type="Pfam" id="PF07510"/>
    </source>
</evidence>
<evidence type="ECO:0000259" key="1">
    <source>
        <dbReference type="Pfam" id="PF03235"/>
    </source>
</evidence>
<feature type="domain" description="GmrSD restriction endonucleases N-terminal" evidence="1">
    <location>
        <begin position="11"/>
        <end position="235"/>
    </location>
</feature>
<proteinExistence type="predicted"/>
<evidence type="ECO:0000313" key="3">
    <source>
        <dbReference type="EMBL" id="MFD2202805.1"/>
    </source>
</evidence>
<organism evidence="3 4">
    <name type="scientific">Shivajiella indica</name>
    <dbReference type="NCBI Taxonomy" id="872115"/>
    <lineage>
        <taxon>Bacteria</taxon>
        <taxon>Pseudomonadati</taxon>
        <taxon>Bacteroidota</taxon>
        <taxon>Cytophagia</taxon>
        <taxon>Cytophagales</taxon>
        <taxon>Cyclobacteriaceae</taxon>
        <taxon>Shivajiella</taxon>
    </lineage>
</organism>
<name>A0ABW5BE53_9BACT</name>
<dbReference type="PANTHER" id="PTHR35149">
    <property type="entry name" value="SLL5132 PROTEIN"/>
    <property type="match status" value="1"/>
</dbReference>
<comment type="caution">
    <text evidence="3">The sequence shown here is derived from an EMBL/GenBank/DDBJ whole genome shotgun (WGS) entry which is preliminary data.</text>
</comment>
<accession>A0ABW5BE53</accession>
<protein>
    <submittedName>
        <fullName evidence="3">DUF262 domain-containing protein</fullName>
    </submittedName>
</protein>